<evidence type="ECO:0000256" key="1">
    <source>
        <dbReference type="ARBA" id="ARBA00009437"/>
    </source>
</evidence>
<dbReference type="Pfam" id="PF03466">
    <property type="entry name" value="LysR_substrate"/>
    <property type="match status" value="1"/>
</dbReference>
<dbReference type="InterPro" id="IPR036388">
    <property type="entry name" value="WH-like_DNA-bd_sf"/>
</dbReference>
<dbReference type="STRING" id="1616788.AR543_21620"/>
<reference evidence="7" key="1">
    <citation type="submission" date="2015-10" db="EMBL/GenBank/DDBJ databases">
        <title>Genome of Paenibacillus bovis sp. nov.</title>
        <authorList>
            <person name="Wu Z."/>
            <person name="Gao C."/>
            <person name="Liu Z."/>
            <person name="Zheng H."/>
        </authorList>
    </citation>
    <scope>NUCLEOTIDE SEQUENCE [LARGE SCALE GENOMIC DNA]</scope>
    <source>
        <strain evidence="7">BD3526</strain>
    </source>
</reference>
<reference evidence="6 7" key="2">
    <citation type="journal article" date="2016" name="Int. J. Syst. Evol. Microbiol.">
        <title>Paenibacillus bovis sp. nov., isolated from raw yak (Bos grunniens) milk.</title>
        <authorList>
            <person name="Gao C."/>
            <person name="Han J."/>
            <person name="Liu Z."/>
            <person name="Xu X."/>
            <person name="Hang F."/>
            <person name="Wu Z."/>
        </authorList>
    </citation>
    <scope>NUCLEOTIDE SEQUENCE [LARGE SCALE GENOMIC DNA]</scope>
    <source>
        <strain evidence="6 7">BD3526</strain>
    </source>
</reference>
<dbReference type="RefSeq" id="WP_060536407.1">
    <property type="nucleotide sequence ID" value="NZ_CP013023.1"/>
</dbReference>
<comment type="similarity">
    <text evidence="1">Belongs to the LysR transcriptional regulatory family.</text>
</comment>
<gene>
    <name evidence="6" type="ORF">AR543_21620</name>
</gene>
<dbReference type="Pfam" id="PF00126">
    <property type="entry name" value="HTH_1"/>
    <property type="match status" value="1"/>
</dbReference>
<keyword evidence="2" id="KW-0805">Transcription regulation</keyword>
<dbReference type="CDD" id="cd05466">
    <property type="entry name" value="PBP2_LTTR_substrate"/>
    <property type="match status" value="1"/>
</dbReference>
<evidence type="ECO:0000256" key="3">
    <source>
        <dbReference type="ARBA" id="ARBA00023125"/>
    </source>
</evidence>
<evidence type="ECO:0000313" key="7">
    <source>
        <dbReference type="Proteomes" id="UP000078148"/>
    </source>
</evidence>
<dbReference type="PROSITE" id="PS50931">
    <property type="entry name" value="HTH_LYSR"/>
    <property type="match status" value="1"/>
</dbReference>
<dbReference type="KEGG" id="pbv:AR543_21620"/>
<name>A0A172ZM75_9BACL</name>
<keyword evidence="7" id="KW-1185">Reference proteome</keyword>
<proteinExistence type="inferred from homology"/>
<dbReference type="GO" id="GO:0000976">
    <property type="term" value="F:transcription cis-regulatory region binding"/>
    <property type="evidence" value="ECO:0007669"/>
    <property type="project" value="TreeGrafter"/>
</dbReference>
<dbReference type="InterPro" id="IPR005119">
    <property type="entry name" value="LysR_subst-bd"/>
</dbReference>
<dbReference type="PANTHER" id="PTHR30126">
    <property type="entry name" value="HTH-TYPE TRANSCRIPTIONAL REGULATOR"/>
    <property type="match status" value="1"/>
</dbReference>
<keyword evidence="3" id="KW-0238">DNA-binding</keyword>
<evidence type="ECO:0000313" key="6">
    <source>
        <dbReference type="EMBL" id="ANF98337.1"/>
    </source>
</evidence>
<protein>
    <recommendedName>
        <fullName evidence="5">HTH lysR-type domain-containing protein</fullName>
    </recommendedName>
</protein>
<sequence>MELLYLKTFCALVQWGNYTRTALELDYAQSSITNHIQRLEQLYGGQRLLQRSGNQVVPTEAGQRLLPYARQLLELQHQAREAVMAQYPEAPVLVIGTIESLSLYYLPELLEAFRHQYPAYKVKIVLGQEAELIEQVRQGKLDLALIFDQPCSSAGIECMLLFEAPMMIIMHSQHPLAGSASVSAAALVEQPLILTEDGCTYRAGLLETMRQSALAADIRWELSSIEAIKQAVSRQWGIGFLPLFTIKEEDRSQGITAIPWIEQGRRWYGQLVYSGQLSAGAQAFMQLEQLYAHSAAPAFRHIVQQNTETVHQ</sequence>
<keyword evidence="4" id="KW-0804">Transcription</keyword>
<dbReference type="OrthoDB" id="9803735at2"/>
<dbReference type="InterPro" id="IPR000847">
    <property type="entry name" value="LysR_HTH_N"/>
</dbReference>
<dbReference type="InterPro" id="IPR036390">
    <property type="entry name" value="WH_DNA-bd_sf"/>
</dbReference>
<accession>A0A172ZM75</accession>
<dbReference type="SUPFAM" id="SSF53850">
    <property type="entry name" value="Periplasmic binding protein-like II"/>
    <property type="match status" value="1"/>
</dbReference>
<dbReference type="Proteomes" id="UP000078148">
    <property type="component" value="Chromosome"/>
</dbReference>
<evidence type="ECO:0000256" key="4">
    <source>
        <dbReference type="ARBA" id="ARBA00023163"/>
    </source>
</evidence>
<organism evidence="6 7">
    <name type="scientific">Paenibacillus bovis</name>
    <dbReference type="NCBI Taxonomy" id="1616788"/>
    <lineage>
        <taxon>Bacteria</taxon>
        <taxon>Bacillati</taxon>
        <taxon>Bacillota</taxon>
        <taxon>Bacilli</taxon>
        <taxon>Bacillales</taxon>
        <taxon>Paenibacillaceae</taxon>
        <taxon>Paenibacillus</taxon>
    </lineage>
</organism>
<dbReference type="SUPFAM" id="SSF46785">
    <property type="entry name" value="Winged helix' DNA-binding domain"/>
    <property type="match status" value="1"/>
</dbReference>
<evidence type="ECO:0000256" key="2">
    <source>
        <dbReference type="ARBA" id="ARBA00023015"/>
    </source>
</evidence>
<dbReference type="PANTHER" id="PTHR30126:SF40">
    <property type="entry name" value="HTH-TYPE TRANSCRIPTIONAL REGULATOR GLTR"/>
    <property type="match status" value="1"/>
</dbReference>
<dbReference type="Gene3D" id="3.40.190.290">
    <property type="match status" value="1"/>
</dbReference>
<dbReference type="GO" id="GO:0003700">
    <property type="term" value="F:DNA-binding transcription factor activity"/>
    <property type="evidence" value="ECO:0007669"/>
    <property type="project" value="InterPro"/>
</dbReference>
<feature type="domain" description="HTH lysR-type" evidence="5">
    <location>
        <begin position="1"/>
        <end position="59"/>
    </location>
</feature>
<dbReference type="Gene3D" id="1.10.10.10">
    <property type="entry name" value="Winged helix-like DNA-binding domain superfamily/Winged helix DNA-binding domain"/>
    <property type="match status" value="1"/>
</dbReference>
<evidence type="ECO:0000259" key="5">
    <source>
        <dbReference type="PROSITE" id="PS50931"/>
    </source>
</evidence>
<dbReference type="EMBL" id="CP013023">
    <property type="protein sequence ID" value="ANF98337.1"/>
    <property type="molecule type" value="Genomic_DNA"/>
</dbReference>
<dbReference type="AlphaFoldDB" id="A0A172ZM75"/>